<dbReference type="InterPro" id="IPR001279">
    <property type="entry name" value="Metallo-B-lactamas"/>
</dbReference>
<dbReference type="RefSeq" id="WP_064511866.1">
    <property type="nucleotide sequence ID" value="NZ_LXEP01000003.1"/>
</dbReference>
<dbReference type="GO" id="GO:0005737">
    <property type="term" value="C:cytoplasm"/>
    <property type="evidence" value="ECO:0007669"/>
    <property type="project" value="TreeGrafter"/>
</dbReference>
<dbReference type="AlphaFoldDB" id="A0A1B7I6Q0"/>
<feature type="domain" description="Metallo-beta-lactamase" evidence="1">
    <location>
        <begin position="90"/>
        <end position="286"/>
    </location>
</feature>
<dbReference type="PANTHER" id="PTHR15032:SF4">
    <property type="entry name" value="N-ACYL-PHOSPHATIDYLETHANOLAMINE-HYDROLYZING PHOSPHOLIPASE D"/>
    <property type="match status" value="1"/>
</dbReference>
<dbReference type="EMBL" id="LXEP01000003">
    <property type="protein sequence ID" value="OAT24116.1"/>
    <property type="molecule type" value="Genomic_DNA"/>
</dbReference>
<dbReference type="Pfam" id="PF12706">
    <property type="entry name" value="Lactamase_B_2"/>
    <property type="match status" value="1"/>
</dbReference>
<dbReference type="Gene3D" id="3.60.15.10">
    <property type="entry name" value="Ribonuclease Z/Hydroxyacylglutathione hydrolase-like"/>
    <property type="match status" value="1"/>
</dbReference>
<evidence type="ECO:0000313" key="2">
    <source>
        <dbReference type="EMBL" id="OAT24116.1"/>
    </source>
</evidence>
<evidence type="ECO:0000313" key="3">
    <source>
        <dbReference type="Proteomes" id="UP000078504"/>
    </source>
</evidence>
<dbReference type="InterPro" id="IPR036866">
    <property type="entry name" value="RibonucZ/Hydroxyglut_hydro"/>
</dbReference>
<dbReference type="SUPFAM" id="SSF56281">
    <property type="entry name" value="Metallo-hydrolase/oxidoreductase"/>
    <property type="match status" value="1"/>
</dbReference>
<name>A0A1B7I6Q0_9ENTR</name>
<organism evidence="2 3">
    <name type="scientific">Buttiauxella gaviniae ATCC 51604</name>
    <dbReference type="NCBI Taxonomy" id="1354253"/>
    <lineage>
        <taxon>Bacteria</taxon>
        <taxon>Pseudomonadati</taxon>
        <taxon>Pseudomonadota</taxon>
        <taxon>Gammaproteobacteria</taxon>
        <taxon>Enterobacterales</taxon>
        <taxon>Enterobacteriaceae</taxon>
        <taxon>Buttiauxella</taxon>
    </lineage>
</organism>
<reference evidence="2 3" key="1">
    <citation type="submission" date="2016-04" db="EMBL/GenBank/DDBJ databases">
        <title>ATOL: Assembling a taxonomically balanced genome-scale reconstruction of the evolutionary history of the Enterobacteriaceae.</title>
        <authorList>
            <person name="Plunkett G.III."/>
            <person name="Neeno-Eckwall E.C."/>
            <person name="Glasner J.D."/>
            <person name="Perna N.T."/>
        </authorList>
    </citation>
    <scope>NUCLEOTIDE SEQUENCE [LARGE SCALE GENOMIC DNA]</scope>
    <source>
        <strain evidence="2 3">ATCC 51604</strain>
    </source>
</reference>
<accession>A0A1B7I6Q0</accession>
<evidence type="ECO:0000259" key="1">
    <source>
        <dbReference type="Pfam" id="PF12706"/>
    </source>
</evidence>
<protein>
    <recommendedName>
        <fullName evidence="1">Metallo-beta-lactamase domain-containing protein</fullName>
    </recommendedName>
</protein>
<proteinExistence type="predicted"/>
<dbReference type="PATRIC" id="fig|1354253.4.peg.416"/>
<sequence>MRWKNPWFDPLKFHHQIDGFRNLESSLRKPGDVERWRKERKAQGLPHPPSNGYAAFTERWWQKAELQGEDDRLWWLGHATVLLRINGLYLLTDPVLSQRASPLSFAGPKRKTPSPIHINELHQLDAVLISHNHYDHLDRSTIRQIVRRFPDTHFFVPLGLKQWFTRRGIRHVTELDWWQSFTLQGMTFTAVPAQHWSMRSFWDRNRSLWCGWIIESSHLRIWFSGDTGYTAGLADIALFRGSLDAALIPIGAYSPRWFMSSHHMDPQQAVKLWQQLGRPFTVPIHWGVFDLADESLDMPPQELLTALDDEGEDGRLFSPLCIGQSSHLFKIKT</sequence>
<gene>
    <name evidence="2" type="ORF">M977_00408</name>
</gene>
<dbReference type="PANTHER" id="PTHR15032">
    <property type="entry name" value="N-ACYL-PHOSPHATIDYLETHANOLAMINE-HYDROLYZING PHOSPHOLIPASE D"/>
    <property type="match status" value="1"/>
</dbReference>
<comment type="caution">
    <text evidence="2">The sequence shown here is derived from an EMBL/GenBank/DDBJ whole genome shotgun (WGS) entry which is preliminary data.</text>
</comment>
<dbReference type="Proteomes" id="UP000078504">
    <property type="component" value="Unassembled WGS sequence"/>
</dbReference>